<feature type="compositionally biased region" description="Polar residues" evidence="6">
    <location>
        <begin position="1307"/>
        <end position="1319"/>
    </location>
</feature>
<feature type="region of interest" description="Disordered" evidence="6">
    <location>
        <begin position="1406"/>
        <end position="1479"/>
    </location>
</feature>
<dbReference type="GO" id="GO:0005634">
    <property type="term" value="C:nucleus"/>
    <property type="evidence" value="ECO:0007669"/>
    <property type="project" value="EnsemblFungi"/>
</dbReference>
<dbReference type="GO" id="GO:0010494">
    <property type="term" value="C:cytoplasmic stress granule"/>
    <property type="evidence" value="ECO:0007669"/>
    <property type="project" value="EnsemblFungi"/>
</dbReference>
<comment type="function">
    <text evidence="5">Multifunctional protein that exhibits several independent functions at different levels of the cellular processes. 5'-3' exonuclease component of the nonsense-mediated mRNA decay (NMD) which is a highly conserved mRNA degradation pathway, an RNA surveillance system whose role is to identify and rid cells of mRNA with premature termination codons and thus prevents accumulation of potentially harmful truncated proteins.</text>
</comment>
<dbReference type="GeneID" id="11470005"/>
<dbReference type="GO" id="GO:0006995">
    <property type="term" value="P:cellular response to nitrogen starvation"/>
    <property type="evidence" value="ECO:0007669"/>
    <property type="project" value="EnsemblFungi"/>
</dbReference>
<dbReference type="OrthoDB" id="372487at2759"/>
<feature type="compositionally biased region" description="Basic residues" evidence="6">
    <location>
        <begin position="1449"/>
        <end position="1463"/>
    </location>
</feature>
<dbReference type="EMBL" id="CP002504">
    <property type="protein sequence ID" value="AET41653.1"/>
    <property type="molecule type" value="Genomic_DNA"/>
</dbReference>
<dbReference type="GO" id="GO:0043144">
    <property type="term" value="P:sno(s)RNA processing"/>
    <property type="evidence" value="ECO:0007669"/>
    <property type="project" value="EnsemblFungi"/>
</dbReference>
<feature type="compositionally biased region" description="Polar residues" evidence="6">
    <location>
        <begin position="1406"/>
        <end position="1415"/>
    </location>
</feature>
<dbReference type="InterPro" id="IPR014722">
    <property type="entry name" value="Rib_uL2_dom2"/>
</dbReference>
<evidence type="ECO:0000259" key="9">
    <source>
        <dbReference type="Pfam" id="PF18129"/>
    </source>
</evidence>
<evidence type="ECO:0000256" key="4">
    <source>
        <dbReference type="ARBA" id="ARBA00038299"/>
    </source>
</evidence>
<dbReference type="PANTHER" id="PTHR12341:SF7">
    <property type="entry name" value="5'-3' EXORIBONUCLEASE 1"/>
    <property type="match status" value="1"/>
</dbReference>
<evidence type="ECO:0000256" key="5">
    <source>
        <dbReference type="PIRNR" id="PIRNR006743"/>
    </source>
</evidence>
<dbReference type="GO" id="GO:0070479">
    <property type="term" value="P:nuclear-transcribed mRNA catabolic process, 5'-3' exonucleolytic nonsense-mediated decay"/>
    <property type="evidence" value="ECO:0007669"/>
    <property type="project" value="EnsemblFungi"/>
</dbReference>
<dbReference type="GO" id="GO:0016242">
    <property type="term" value="P:negative regulation of macroautophagy"/>
    <property type="evidence" value="ECO:0007669"/>
    <property type="project" value="EnsemblFungi"/>
</dbReference>
<dbReference type="FunFam" id="2.30.30.750:FF:000002">
    <property type="entry name" value="5'-3' exoribonuclease 1"/>
    <property type="match status" value="1"/>
</dbReference>
<dbReference type="RefSeq" id="XP_003648470.1">
    <property type="nucleotide sequence ID" value="XM_003648422.1"/>
</dbReference>
<reference evidence="13" key="1">
    <citation type="journal article" date="2012" name="G3 (Bethesda)">
        <title>Pichia sorbitophila, an interspecies yeast hybrid reveals early steps of genome resolution following polyploidization.</title>
        <authorList>
            <person name="Leh Louis V."/>
            <person name="Despons L."/>
            <person name="Friedrich A."/>
            <person name="Martin T."/>
            <person name="Durrens P."/>
            <person name="Casaregola S."/>
            <person name="Neuveglise C."/>
            <person name="Fairhead C."/>
            <person name="Marck C."/>
            <person name="Cruz J.A."/>
            <person name="Straub M.L."/>
            <person name="Kugler V."/>
            <person name="Sacerdot C."/>
            <person name="Uzunov Z."/>
            <person name="Thierry A."/>
            <person name="Weiss S."/>
            <person name="Bleykasten C."/>
            <person name="De Montigny J."/>
            <person name="Jacques N."/>
            <person name="Jung P."/>
            <person name="Lemaire M."/>
            <person name="Mallet S."/>
            <person name="Morel G."/>
            <person name="Richard G.F."/>
            <person name="Sarkar A."/>
            <person name="Savel G."/>
            <person name="Schacherer J."/>
            <person name="Seret M.L."/>
            <person name="Talla E."/>
            <person name="Samson G."/>
            <person name="Jubin C."/>
            <person name="Poulain J."/>
            <person name="Vacherie B."/>
            <person name="Barbe V."/>
            <person name="Pelletier E."/>
            <person name="Sherman D.J."/>
            <person name="Westhof E."/>
            <person name="Weissenbach J."/>
            <person name="Baret P.V."/>
            <person name="Wincker P."/>
            <person name="Gaillardin C."/>
            <person name="Dujon B."/>
            <person name="Souciet J.L."/>
        </authorList>
    </citation>
    <scope>NUCLEOTIDE SEQUENCE [LARGE SCALE GENOMIC DNA]</scope>
    <source>
        <strain evidence="13">CBS 270.75 / DBVPG 7215 / KCTC 17166 / NRRL Y-17582</strain>
    </source>
</reference>
<dbReference type="Gene3D" id="2.170.260.40">
    <property type="match status" value="1"/>
</dbReference>
<protein>
    <recommendedName>
        <fullName evidence="5">5'-3' exoribonuclease 1</fullName>
        <ecNumber evidence="5">3.1.13.-</ecNumber>
    </recommendedName>
</protein>
<dbReference type="Pfam" id="PF17846">
    <property type="entry name" value="XRN_M"/>
    <property type="match status" value="1"/>
</dbReference>
<evidence type="ECO:0000256" key="3">
    <source>
        <dbReference type="ARBA" id="ARBA00022839"/>
    </source>
</evidence>
<keyword evidence="1 5" id="KW-0540">Nuclease</keyword>
<comment type="subcellular location">
    <subcellularLocation>
        <location evidence="5">Cytoplasm</location>
    </subcellularLocation>
</comment>
<dbReference type="Pfam" id="PF18129">
    <property type="entry name" value="SH3_12"/>
    <property type="match status" value="1"/>
</dbReference>
<evidence type="ECO:0000259" key="10">
    <source>
        <dbReference type="Pfam" id="PF18332"/>
    </source>
</evidence>
<gene>
    <name evidence="12" type="ordered locus">Ecym_8383</name>
</gene>
<feature type="domain" description="Xrn1 helical" evidence="8">
    <location>
        <begin position="271"/>
        <end position="681"/>
    </location>
</feature>
<evidence type="ECO:0000256" key="6">
    <source>
        <dbReference type="SAM" id="MobiDB-lite"/>
    </source>
</evidence>
<dbReference type="GO" id="GO:0090512">
    <property type="term" value="C:eisosome membrane domain/MCC"/>
    <property type="evidence" value="ECO:0007669"/>
    <property type="project" value="EnsemblFungi"/>
</dbReference>
<feature type="domain" description="5'-3' exoribonuclease 1 D1" evidence="10">
    <location>
        <begin position="722"/>
        <end position="912"/>
    </location>
</feature>
<dbReference type="CDD" id="cd18673">
    <property type="entry name" value="PIN_XRN1-2-like"/>
    <property type="match status" value="1"/>
</dbReference>
<dbReference type="STRING" id="931890.G8JXS9"/>
<dbReference type="GO" id="GO:0031370">
    <property type="term" value="F:eukaryotic initiation factor 4G binding"/>
    <property type="evidence" value="ECO:0007669"/>
    <property type="project" value="EnsemblFungi"/>
</dbReference>
<dbReference type="EC" id="3.1.13.-" evidence="5"/>
<evidence type="ECO:0000259" key="11">
    <source>
        <dbReference type="Pfam" id="PF18334"/>
    </source>
</evidence>
<dbReference type="Gene3D" id="6.10.140.950">
    <property type="match status" value="2"/>
</dbReference>
<feature type="domain" description="Xrn1 N-terminal" evidence="7">
    <location>
        <begin position="1"/>
        <end position="227"/>
    </location>
</feature>
<keyword evidence="2 5" id="KW-0378">Hydrolase</keyword>
<dbReference type="GO" id="GO:0007089">
    <property type="term" value="P:traversing start control point of mitotic cell cycle"/>
    <property type="evidence" value="ECO:0007669"/>
    <property type="project" value="EnsemblFungi"/>
</dbReference>
<dbReference type="GO" id="GO:0000932">
    <property type="term" value="C:P-body"/>
    <property type="evidence" value="ECO:0007669"/>
    <property type="project" value="EnsemblFungi"/>
</dbReference>
<name>G8JXS9_ERECY</name>
<dbReference type="Gene3D" id="2.30.30.30">
    <property type="match status" value="1"/>
</dbReference>
<dbReference type="InterPro" id="IPR047008">
    <property type="entry name" value="XRN1_SH3_sf"/>
</dbReference>
<evidence type="ECO:0000256" key="2">
    <source>
        <dbReference type="ARBA" id="ARBA00022801"/>
    </source>
</evidence>
<dbReference type="Gene3D" id="3.40.50.12390">
    <property type="match status" value="2"/>
</dbReference>
<keyword evidence="5" id="KW-0963">Cytoplasm</keyword>
<evidence type="ECO:0000313" key="13">
    <source>
        <dbReference type="Proteomes" id="UP000006790"/>
    </source>
</evidence>
<dbReference type="GO" id="GO:0003682">
    <property type="term" value="F:chromatin binding"/>
    <property type="evidence" value="ECO:0007669"/>
    <property type="project" value="EnsemblFungi"/>
</dbReference>
<dbReference type="InterPro" id="IPR047007">
    <property type="entry name" value="XRN1_D1_sf"/>
</dbReference>
<dbReference type="GO" id="GO:0110155">
    <property type="term" value="P:NAD-cap decapping"/>
    <property type="evidence" value="ECO:0007669"/>
    <property type="project" value="EnsemblFungi"/>
</dbReference>
<feature type="domain" description="Exoribonuclease Xrn1 D2/D3" evidence="11">
    <location>
        <begin position="917"/>
        <end position="1143"/>
    </location>
</feature>
<dbReference type="Gene3D" id="1.25.40.1050">
    <property type="match status" value="1"/>
</dbReference>
<evidence type="ECO:0000313" key="12">
    <source>
        <dbReference type="EMBL" id="AET41653.1"/>
    </source>
</evidence>
<dbReference type="GO" id="GO:0003723">
    <property type="term" value="F:RNA binding"/>
    <property type="evidence" value="ECO:0007669"/>
    <property type="project" value="UniProtKB-KW"/>
</dbReference>
<dbReference type="FunCoup" id="G8JXS9">
    <property type="interactions" value="986"/>
</dbReference>
<dbReference type="InterPro" id="IPR041385">
    <property type="entry name" value="SH3_12"/>
</dbReference>
<sequence length="1479" mass="169576">MGIPKFFRYISERWPNISQLLDGSQISEFDTLYLDMNSILHTCTHGNDADVTKRLSEEEVYLKIFTYIDHLFRTIKPKEVFYMAIDGVAPRAKMNQQRSRRFRTAMDAEKALKKAIENGEEIPSGEPFDSNCITPGTEFMAKLTKNLKYFIHEKISSDSLWRQANVILSGHEVPGEGEHKIMEHIRILRSQKDYNPNTRHCIYGLDADLIILGLSVHDSHFALLREEVLFGKNHNSKPLEQQNFFLLHISILREYLELEFAELENELMFEYDFERLLDDFILVLFVIGNDFLPNLPDLHLNKGAFPVLLQTFKEALRHMDGYMNECGTINFSRFSIWLEYLSKFEKANFERSDIDIEWFNQQLENISLEGARKRVKSGKKLLLKRQRQIVGAVKPWLLKTVEEKLSANVSDADITLSPPLAGHLVANNIDFLKELAFELYLVVVHSQSQDTYTFKVDLDSFNLNASEEEHKSRLSNLRRSIKIFEQATIVDDEEELEEKMEIYDDRFNQWKDAYYKEKLGFSYYDDEKLKEQTENYVEGLQWVLYYYYQGCPSWSWYYKYHYAPRISDIIKGINKKISFEKNRPFTPFQQLMSVLPKRSKNLIPPVYRPLMYDEKSPILDFYPNDVELDKNGKTADWEAVVKISFVDAERLIKVMAPYDEKLNQEEKDRNRFGTDILFCFNPQIDNVYESPLKGLFTNIAHNHCIERKYIMRPLETSDIRFGLPEGAKLGTSALAGFPSLKSIPFENKLVYNECTIFQQRSKYQTMLLYVKDIYQASNMSISDIAQRYMNKIIYTNWPYLRESKLVGIYSRDVIYESTEAQDGVRSNFITKSSTPDDLKWILPMNSSMKQTYSKKSGIILDDIRAIIKVYPVTGLARELDGSYTKTFSKTEEYYPLQLFIEDVENKDERYQETPPLPIEEEYPLNSRVIFLGDYVYGGEAIVDGYSSPTRLRLTINKRSTRMEPNIGKIRASMDKKAIRYIPSYIVARKLNLPPLFLSKITSKFLIDAEKSLHNVGLTVKIQSANVKALGYANKNGTIWEYSTLTIQLLEHYRNTFPEFFNSLSKLQGNMISINSVFPNKSPQEATKILEAVAAYVGDLRSQFIMVSLESDSLTKASIHAVETEIQRFVQLEDRTEKRQLAKVPREAVLDPNRSSAQLRAQRFDLGDRVMYVQDSGNVPLFAKGTVVGYTTIGTRLSIQVLFDQEFVAGNTLGGRLTTKRGIGLDSSFLLNITNRQFIYHSKASIKTVGQTGNFKQPKVQSDHTLTTVQQKMKMEELKKRQAHEMLSMIKKDDQKNDRPERGHKVSDVSNSSAPNSKTSNVQVALNAVGKNVATNVYNAVLNQVTNPGSQQPVLFAMPPQGSQEAMHLQGMLAVPPDGMMVPPNPLMFSVPSHPIGTLPNVHCSFPPSNTMTSPKPVSISTKMSSGSYSGSEKSVSRSSNSFGSDNSKIKRGKNPNRGRRRNNRGASPQRGRDTFSPSQ</sequence>
<dbReference type="Proteomes" id="UP000006790">
    <property type="component" value="Chromosome 8"/>
</dbReference>
<evidence type="ECO:0000256" key="1">
    <source>
        <dbReference type="ARBA" id="ARBA00022722"/>
    </source>
</evidence>
<dbReference type="InterPro" id="IPR041106">
    <property type="entry name" value="XRN1_D2_D3"/>
</dbReference>
<evidence type="ECO:0000259" key="8">
    <source>
        <dbReference type="Pfam" id="PF17846"/>
    </source>
</evidence>
<evidence type="ECO:0000259" key="7">
    <source>
        <dbReference type="Pfam" id="PF03159"/>
    </source>
</evidence>
<dbReference type="FunFam" id="3.40.50.12390:FF:000002">
    <property type="entry name" value="5'-3' exoribonuclease 1"/>
    <property type="match status" value="1"/>
</dbReference>
<dbReference type="InParanoid" id="G8JXS9"/>
<feature type="domain" description="5'-3' exoribonuclease 1 SH3-like" evidence="9">
    <location>
        <begin position="1161"/>
        <end position="1231"/>
    </location>
</feature>
<proteinExistence type="inferred from homology"/>
<dbReference type="PANTHER" id="PTHR12341">
    <property type="entry name" value="5'-&gt;3' EXORIBONUCLEASE"/>
    <property type="match status" value="1"/>
</dbReference>
<dbReference type="Gene3D" id="2.30.30.750">
    <property type="match status" value="1"/>
</dbReference>
<feature type="compositionally biased region" description="Low complexity" evidence="6">
    <location>
        <begin position="1418"/>
        <end position="1446"/>
    </location>
</feature>
<dbReference type="HOGENOM" id="CLU_001581_1_2_1"/>
<dbReference type="GO" id="GO:0006413">
    <property type="term" value="P:translational initiation"/>
    <property type="evidence" value="ECO:0007669"/>
    <property type="project" value="EnsemblFungi"/>
</dbReference>
<dbReference type="Pfam" id="PF18332">
    <property type="entry name" value="XRN1_D1"/>
    <property type="match status" value="1"/>
</dbReference>
<keyword evidence="5" id="KW-0866">Nonsense-mediated mRNA decay</keyword>
<dbReference type="GO" id="GO:0016078">
    <property type="term" value="P:tRNA decay"/>
    <property type="evidence" value="ECO:0007669"/>
    <property type="project" value="EnsemblFungi"/>
</dbReference>
<dbReference type="Pfam" id="PF03159">
    <property type="entry name" value="XRN_N"/>
    <property type="match status" value="1"/>
</dbReference>
<keyword evidence="5" id="KW-0694">RNA-binding</keyword>
<accession>G8JXS9</accession>
<dbReference type="KEGG" id="erc:Ecym_8383"/>
<organism evidence="12 13">
    <name type="scientific">Eremothecium cymbalariae (strain CBS 270.75 / DBVPG 7215 / KCTC 17166 / NRRL Y-17582)</name>
    <name type="common">Yeast</name>
    <dbReference type="NCBI Taxonomy" id="931890"/>
    <lineage>
        <taxon>Eukaryota</taxon>
        <taxon>Fungi</taxon>
        <taxon>Dikarya</taxon>
        <taxon>Ascomycota</taxon>
        <taxon>Saccharomycotina</taxon>
        <taxon>Saccharomycetes</taxon>
        <taxon>Saccharomycetales</taxon>
        <taxon>Saccharomycetaceae</taxon>
        <taxon>Eremothecium</taxon>
    </lineage>
</organism>
<dbReference type="GO" id="GO:0004534">
    <property type="term" value="F:5'-3' RNA exonuclease activity"/>
    <property type="evidence" value="ECO:0007669"/>
    <property type="project" value="EnsemblFungi"/>
</dbReference>
<keyword evidence="13" id="KW-1185">Reference proteome</keyword>
<dbReference type="GO" id="GO:0006364">
    <property type="term" value="P:rRNA processing"/>
    <property type="evidence" value="ECO:0007669"/>
    <property type="project" value="EnsemblFungi"/>
</dbReference>
<dbReference type="GO" id="GO:0032204">
    <property type="term" value="P:regulation of telomere maintenance"/>
    <property type="evidence" value="ECO:0007669"/>
    <property type="project" value="EnsemblFungi"/>
</dbReference>
<dbReference type="InterPro" id="IPR027073">
    <property type="entry name" value="5_3_exoribonuclease"/>
</dbReference>
<dbReference type="InterPro" id="IPR041412">
    <property type="entry name" value="Xrn1_helical"/>
</dbReference>
<dbReference type="GO" id="GO:0070966">
    <property type="term" value="P:nuclear-transcribed mRNA catabolic process, no-go decay"/>
    <property type="evidence" value="ECO:0007669"/>
    <property type="project" value="EnsemblFungi"/>
</dbReference>
<dbReference type="eggNOG" id="KOG2045">
    <property type="taxonomic scope" value="Eukaryota"/>
</dbReference>
<dbReference type="Pfam" id="PF18334">
    <property type="entry name" value="XRN1_D2_D3"/>
    <property type="match status" value="1"/>
</dbReference>
<dbReference type="Gene3D" id="3.30.1370.250">
    <property type="match status" value="1"/>
</dbReference>
<dbReference type="GO" id="GO:0070651">
    <property type="term" value="P:nonfunctional rRNA decay"/>
    <property type="evidence" value="ECO:0007669"/>
    <property type="project" value="EnsemblFungi"/>
</dbReference>
<dbReference type="GO" id="GO:0060261">
    <property type="term" value="P:positive regulation of transcription initiation by RNA polymerase II"/>
    <property type="evidence" value="ECO:0007669"/>
    <property type="project" value="EnsemblFungi"/>
</dbReference>
<dbReference type="InterPro" id="IPR016494">
    <property type="entry name" value="5_3_exoribonuclease_1"/>
</dbReference>
<dbReference type="GO" id="GO:0032968">
    <property type="term" value="P:positive regulation of transcription elongation by RNA polymerase II"/>
    <property type="evidence" value="ECO:0007669"/>
    <property type="project" value="EnsemblFungi"/>
</dbReference>
<comment type="similarity">
    <text evidence="4 5">Belongs to the 5'-3' exonuclease family.</text>
</comment>
<dbReference type="OMA" id="VASWPWF"/>
<dbReference type="PIRSF" id="PIRSF006743">
    <property type="entry name" value="Exonuclease_Xnr1"/>
    <property type="match status" value="1"/>
</dbReference>
<keyword evidence="3 5" id="KW-0269">Exonuclease</keyword>
<feature type="region of interest" description="Disordered" evidence="6">
    <location>
        <begin position="1289"/>
        <end position="1319"/>
    </location>
</feature>
<feature type="compositionally biased region" description="Basic and acidic residues" evidence="6">
    <location>
        <begin position="1289"/>
        <end position="1306"/>
    </location>
</feature>
<dbReference type="InterPro" id="IPR040992">
    <property type="entry name" value="XRN1_D1"/>
</dbReference>
<dbReference type="GO" id="GO:0061157">
    <property type="term" value="P:mRNA destabilization"/>
    <property type="evidence" value="ECO:0007669"/>
    <property type="project" value="EnsemblFungi"/>
</dbReference>
<dbReference type="InterPro" id="IPR004859">
    <property type="entry name" value="Xrn1_N"/>
</dbReference>